<dbReference type="FunFam" id="3.10.300.10:FF:000001">
    <property type="entry name" value="Putative 3-methyladenine DNA glycosylase"/>
    <property type="match status" value="1"/>
</dbReference>
<dbReference type="InterPro" id="IPR036995">
    <property type="entry name" value="MPG_sf"/>
</dbReference>
<sequence>MIDKLFKGDYTTKEIAQNLLGKLLVHEKDGKRVSGFIVETEAYLGIEDMAAHSFGGRKTERTYAMFQEAGTLYVHVMHTHVLLNIITQEKGIPEGVLIRAIEPFEGIGIMEENRIKHGYQLTNGPGNLTKALGITMKYYGESIFGKQVFIDESFSRKPKKILSSPRIGIANKGIWTEKELRFFVEGNPYVSRRKGKIASDLGWL</sequence>
<dbReference type="PANTHER" id="PTHR10429:SF0">
    <property type="entry name" value="DNA-3-METHYLADENINE GLYCOSYLASE"/>
    <property type="match status" value="1"/>
</dbReference>
<evidence type="ECO:0000256" key="5">
    <source>
        <dbReference type="HAMAP-Rule" id="MF_00527"/>
    </source>
</evidence>
<accession>A0A3Q9BM65</accession>
<dbReference type="NCBIfam" id="TIGR00567">
    <property type="entry name" value="3mg"/>
    <property type="match status" value="1"/>
</dbReference>
<evidence type="ECO:0000256" key="3">
    <source>
        <dbReference type="ARBA" id="ARBA00022801"/>
    </source>
</evidence>
<dbReference type="OrthoDB" id="9794313at2"/>
<dbReference type="AlphaFoldDB" id="A0A3Q9BM65"/>
<dbReference type="Proteomes" id="UP000273326">
    <property type="component" value="Chromosome"/>
</dbReference>
<dbReference type="SUPFAM" id="SSF50486">
    <property type="entry name" value="FMT C-terminal domain-like"/>
    <property type="match status" value="1"/>
</dbReference>
<dbReference type="InterPro" id="IPR011034">
    <property type="entry name" value="Formyl_transferase-like_C_sf"/>
</dbReference>
<dbReference type="Gene3D" id="3.10.300.10">
    <property type="entry name" value="Methylpurine-DNA glycosylase (MPG)"/>
    <property type="match status" value="1"/>
</dbReference>
<evidence type="ECO:0000256" key="1">
    <source>
        <dbReference type="ARBA" id="ARBA00009232"/>
    </source>
</evidence>
<dbReference type="KEGG" id="jeh:EJN90_12875"/>
<protein>
    <recommendedName>
        <fullName evidence="5">Putative 3-methyladenine DNA glycosylase</fullName>
        <ecNumber evidence="5">3.2.2.-</ecNumber>
    </recommendedName>
</protein>
<reference evidence="7" key="1">
    <citation type="submission" date="2018-12" db="EMBL/GenBank/DDBJ databases">
        <title>Complete genome sequencing of Jeotgalibaca sp. H21T32.</title>
        <authorList>
            <person name="Bae J.-W."/>
            <person name="Lee S.-Y."/>
        </authorList>
    </citation>
    <scope>NUCLEOTIDE SEQUENCE [LARGE SCALE GENOMIC DNA]</scope>
    <source>
        <strain evidence="7">H21T32</strain>
    </source>
</reference>
<evidence type="ECO:0000256" key="2">
    <source>
        <dbReference type="ARBA" id="ARBA00022763"/>
    </source>
</evidence>
<dbReference type="EC" id="3.2.2.-" evidence="5"/>
<proteinExistence type="inferred from homology"/>
<dbReference type="PANTHER" id="PTHR10429">
    <property type="entry name" value="DNA-3-METHYLADENINE GLYCOSYLASE"/>
    <property type="match status" value="1"/>
</dbReference>
<comment type="similarity">
    <text evidence="1 5">Belongs to the DNA glycosylase MPG family.</text>
</comment>
<dbReference type="InterPro" id="IPR003180">
    <property type="entry name" value="MPG"/>
</dbReference>
<organism evidence="6 7">
    <name type="scientific">Jeotgalibaca ciconiae</name>
    <dbReference type="NCBI Taxonomy" id="2496265"/>
    <lineage>
        <taxon>Bacteria</taxon>
        <taxon>Bacillati</taxon>
        <taxon>Bacillota</taxon>
        <taxon>Bacilli</taxon>
        <taxon>Lactobacillales</taxon>
        <taxon>Carnobacteriaceae</taxon>
        <taxon>Jeotgalibaca</taxon>
    </lineage>
</organism>
<keyword evidence="3 5" id="KW-0378">Hydrolase</keyword>
<keyword evidence="4 5" id="KW-0234">DNA repair</keyword>
<dbReference type="EMBL" id="CP034465">
    <property type="protein sequence ID" value="AZP05470.1"/>
    <property type="molecule type" value="Genomic_DNA"/>
</dbReference>
<keyword evidence="7" id="KW-1185">Reference proteome</keyword>
<dbReference type="HAMAP" id="MF_00527">
    <property type="entry name" value="3MGH"/>
    <property type="match status" value="1"/>
</dbReference>
<dbReference type="RefSeq" id="WP_126111903.1">
    <property type="nucleotide sequence ID" value="NZ_CP034465.1"/>
</dbReference>
<dbReference type="GO" id="GO:0003677">
    <property type="term" value="F:DNA binding"/>
    <property type="evidence" value="ECO:0007669"/>
    <property type="project" value="InterPro"/>
</dbReference>
<evidence type="ECO:0000256" key="4">
    <source>
        <dbReference type="ARBA" id="ARBA00023204"/>
    </source>
</evidence>
<keyword evidence="2 5" id="KW-0227">DNA damage</keyword>
<dbReference type="GO" id="GO:0006284">
    <property type="term" value="P:base-excision repair"/>
    <property type="evidence" value="ECO:0007669"/>
    <property type="project" value="InterPro"/>
</dbReference>
<evidence type="ECO:0000313" key="7">
    <source>
        <dbReference type="Proteomes" id="UP000273326"/>
    </source>
</evidence>
<dbReference type="CDD" id="cd00540">
    <property type="entry name" value="AAG"/>
    <property type="match status" value="1"/>
</dbReference>
<evidence type="ECO:0000313" key="6">
    <source>
        <dbReference type="EMBL" id="AZP05470.1"/>
    </source>
</evidence>
<name>A0A3Q9BM65_9LACT</name>
<dbReference type="Pfam" id="PF02245">
    <property type="entry name" value="Pur_DNA_glyco"/>
    <property type="match status" value="1"/>
</dbReference>
<gene>
    <name evidence="6" type="ORF">EJN90_12875</name>
</gene>
<dbReference type="GO" id="GO:0003905">
    <property type="term" value="F:alkylbase DNA N-glycosylase activity"/>
    <property type="evidence" value="ECO:0007669"/>
    <property type="project" value="InterPro"/>
</dbReference>